<dbReference type="PRINTS" id="PR00786">
    <property type="entry name" value="NEPRILYSIN"/>
</dbReference>
<dbReference type="Pfam" id="PF01431">
    <property type="entry name" value="Peptidase_M13"/>
    <property type="match status" value="1"/>
</dbReference>
<dbReference type="OrthoDB" id="6475849at2759"/>
<sequence>MASMKRYIGFPDDDFEDSDIDRFYKNYTINGKEYYNNEVNIARQARFLNLKSLRQPSSKNPWTTPPHKPNAGYDLNRNAIMFLAGMLQPPLFSETYQYYMNYGGMGVVIGHEITHGFDDEGSQYDKDGNLRNWWTKEDLQNFRDRAQCIIDQNFNTTVVEVNRTLNGNSTLGESIADRGGLKESFRAYQKKMKKCGAELPLPGINLTQDQLFFIAFGQFFCQKRTPESLIKQVETRPHLPGKYRVNTALQNSEEFAKAYNCPLGSFMNPEKKCSVW</sequence>
<evidence type="ECO:0000313" key="2">
    <source>
        <dbReference type="EMBL" id="CAG5114827.1"/>
    </source>
</evidence>
<dbReference type="EMBL" id="CAJHNH020000043">
    <property type="protein sequence ID" value="CAG5114827.1"/>
    <property type="molecule type" value="Genomic_DNA"/>
</dbReference>
<evidence type="ECO:0000313" key="3">
    <source>
        <dbReference type="Proteomes" id="UP000678393"/>
    </source>
</evidence>
<dbReference type="InterPro" id="IPR000718">
    <property type="entry name" value="Peptidase_M13"/>
</dbReference>
<gene>
    <name evidence="2" type="ORF">CUNI_LOCUS385</name>
</gene>
<feature type="domain" description="Peptidase M13 C-terminal" evidence="1">
    <location>
        <begin position="70"/>
        <end position="275"/>
    </location>
</feature>
<keyword evidence="3" id="KW-1185">Reference proteome</keyword>
<organism evidence="2 3">
    <name type="scientific">Candidula unifasciata</name>
    <dbReference type="NCBI Taxonomy" id="100452"/>
    <lineage>
        <taxon>Eukaryota</taxon>
        <taxon>Metazoa</taxon>
        <taxon>Spiralia</taxon>
        <taxon>Lophotrochozoa</taxon>
        <taxon>Mollusca</taxon>
        <taxon>Gastropoda</taxon>
        <taxon>Heterobranchia</taxon>
        <taxon>Euthyneura</taxon>
        <taxon>Panpulmonata</taxon>
        <taxon>Eupulmonata</taxon>
        <taxon>Stylommatophora</taxon>
        <taxon>Helicina</taxon>
        <taxon>Helicoidea</taxon>
        <taxon>Geomitridae</taxon>
        <taxon>Candidula</taxon>
    </lineage>
</organism>
<dbReference type="GO" id="GO:0016485">
    <property type="term" value="P:protein processing"/>
    <property type="evidence" value="ECO:0007669"/>
    <property type="project" value="TreeGrafter"/>
</dbReference>
<reference evidence="2" key="1">
    <citation type="submission" date="2021-04" db="EMBL/GenBank/DDBJ databases">
        <authorList>
            <consortium name="Molecular Ecology Group"/>
        </authorList>
    </citation>
    <scope>NUCLEOTIDE SEQUENCE</scope>
</reference>
<dbReference type="SUPFAM" id="SSF55486">
    <property type="entry name" value="Metalloproteases ('zincins'), catalytic domain"/>
    <property type="match status" value="1"/>
</dbReference>
<dbReference type="CDD" id="cd08662">
    <property type="entry name" value="M13"/>
    <property type="match status" value="1"/>
</dbReference>
<name>A0A8S3YCV7_9EUPU</name>
<dbReference type="PROSITE" id="PS51885">
    <property type="entry name" value="NEPRILYSIN"/>
    <property type="match status" value="1"/>
</dbReference>
<accession>A0A8S3YCV7</accession>
<dbReference type="AlphaFoldDB" id="A0A8S3YCV7"/>
<dbReference type="PANTHER" id="PTHR11733:SF237">
    <property type="entry name" value="NEPRILYSIN-LIKE 4"/>
    <property type="match status" value="1"/>
</dbReference>
<evidence type="ECO:0000259" key="1">
    <source>
        <dbReference type="Pfam" id="PF01431"/>
    </source>
</evidence>
<dbReference type="Proteomes" id="UP000678393">
    <property type="component" value="Unassembled WGS sequence"/>
</dbReference>
<dbReference type="InterPro" id="IPR024079">
    <property type="entry name" value="MetalloPept_cat_dom_sf"/>
</dbReference>
<dbReference type="Gene3D" id="3.40.390.10">
    <property type="entry name" value="Collagenase (Catalytic Domain)"/>
    <property type="match status" value="1"/>
</dbReference>
<protein>
    <recommendedName>
        <fullName evidence="1">Peptidase M13 C-terminal domain-containing protein</fullName>
    </recommendedName>
</protein>
<dbReference type="GO" id="GO:0004222">
    <property type="term" value="F:metalloendopeptidase activity"/>
    <property type="evidence" value="ECO:0007669"/>
    <property type="project" value="InterPro"/>
</dbReference>
<dbReference type="GO" id="GO:0005886">
    <property type="term" value="C:plasma membrane"/>
    <property type="evidence" value="ECO:0007669"/>
    <property type="project" value="TreeGrafter"/>
</dbReference>
<dbReference type="PANTHER" id="PTHR11733">
    <property type="entry name" value="ZINC METALLOPROTEASE FAMILY M13 NEPRILYSIN-RELATED"/>
    <property type="match status" value="1"/>
</dbReference>
<comment type="caution">
    <text evidence="2">The sequence shown here is derived from an EMBL/GenBank/DDBJ whole genome shotgun (WGS) entry which is preliminary data.</text>
</comment>
<dbReference type="InterPro" id="IPR018497">
    <property type="entry name" value="Peptidase_M13_C"/>
</dbReference>
<proteinExistence type="predicted"/>